<dbReference type="EMBL" id="BAABLV010000017">
    <property type="protein sequence ID" value="GAA4894869.1"/>
    <property type="molecule type" value="Genomic_DNA"/>
</dbReference>
<name>A0ABP9FCR4_9ACTN</name>
<feature type="compositionally biased region" description="Basic and acidic residues" evidence="1">
    <location>
        <begin position="105"/>
        <end position="143"/>
    </location>
</feature>
<dbReference type="Proteomes" id="UP001501521">
    <property type="component" value="Unassembled WGS sequence"/>
</dbReference>
<protein>
    <submittedName>
        <fullName evidence="2">Uncharacterized protein</fullName>
    </submittedName>
</protein>
<keyword evidence="3" id="KW-1185">Reference proteome</keyword>
<proteinExistence type="predicted"/>
<gene>
    <name evidence="2" type="ORF">GCM10025789_10330</name>
</gene>
<accession>A0ABP9FCR4</accession>
<evidence type="ECO:0000313" key="2">
    <source>
        <dbReference type="EMBL" id="GAA4894869.1"/>
    </source>
</evidence>
<organism evidence="2 3">
    <name type="scientific">Tessaracoccus lubricantis</name>
    <dbReference type="NCBI Taxonomy" id="545543"/>
    <lineage>
        <taxon>Bacteria</taxon>
        <taxon>Bacillati</taxon>
        <taxon>Actinomycetota</taxon>
        <taxon>Actinomycetes</taxon>
        <taxon>Propionibacteriales</taxon>
        <taxon>Propionibacteriaceae</taxon>
        <taxon>Tessaracoccus</taxon>
    </lineage>
</organism>
<sequence>MVSSQKTYNTTRLSAVTRPSMVPANSVDCGRAALREALEVPARVDQDRHADPRHDHREHPLRQAHAKRQVDVEGGDPAVGFDVGTAREDEGSLGEQPDAGGQRRGGKEEVDTGPHALDEHGSERTQNRMDGDQGIEHARTPIG</sequence>
<comment type="caution">
    <text evidence="2">The sequence shown here is derived from an EMBL/GenBank/DDBJ whole genome shotgun (WGS) entry which is preliminary data.</text>
</comment>
<reference evidence="3" key="1">
    <citation type="journal article" date="2019" name="Int. J. Syst. Evol. Microbiol.">
        <title>The Global Catalogue of Microorganisms (GCM) 10K type strain sequencing project: providing services to taxonomists for standard genome sequencing and annotation.</title>
        <authorList>
            <consortium name="The Broad Institute Genomics Platform"/>
            <consortium name="The Broad Institute Genome Sequencing Center for Infectious Disease"/>
            <person name="Wu L."/>
            <person name="Ma J."/>
        </authorList>
    </citation>
    <scope>NUCLEOTIDE SEQUENCE [LARGE SCALE GENOMIC DNA]</scope>
    <source>
        <strain evidence="3">JCM 19125</strain>
    </source>
</reference>
<evidence type="ECO:0000256" key="1">
    <source>
        <dbReference type="SAM" id="MobiDB-lite"/>
    </source>
</evidence>
<evidence type="ECO:0000313" key="3">
    <source>
        <dbReference type="Proteomes" id="UP001501521"/>
    </source>
</evidence>
<feature type="region of interest" description="Disordered" evidence="1">
    <location>
        <begin position="39"/>
        <end position="143"/>
    </location>
</feature>
<feature type="compositionally biased region" description="Basic and acidic residues" evidence="1">
    <location>
        <begin position="39"/>
        <end position="61"/>
    </location>
</feature>